<dbReference type="OrthoDB" id="4981587at2"/>
<keyword evidence="4" id="KW-1185">Reference proteome</keyword>
<dbReference type="EMBL" id="RBKS01000001">
    <property type="protein sequence ID" value="RKR73245.1"/>
    <property type="molecule type" value="Genomic_DNA"/>
</dbReference>
<organism evidence="3 4">
    <name type="scientific">Frondihabitans australicus</name>
    <dbReference type="NCBI Taxonomy" id="386892"/>
    <lineage>
        <taxon>Bacteria</taxon>
        <taxon>Bacillati</taxon>
        <taxon>Actinomycetota</taxon>
        <taxon>Actinomycetes</taxon>
        <taxon>Micrococcales</taxon>
        <taxon>Microbacteriaceae</taxon>
        <taxon>Frondihabitans</taxon>
    </lineage>
</organism>
<proteinExistence type="predicted"/>
<evidence type="ECO:0000313" key="4">
    <source>
        <dbReference type="Proteomes" id="UP000280008"/>
    </source>
</evidence>
<name>A0A495IDP3_9MICO</name>
<protein>
    <submittedName>
        <fullName evidence="3">Uncharacterized protein</fullName>
    </submittedName>
</protein>
<evidence type="ECO:0000256" key="2">
    <source>
        <dbReference type="SAM" id="SignalP"/>
    </source>
</evidence>
<evidence type="ECO:0000256" key="1">
    <source>
        <dbReference type="SAM" id="MobiDB-lite"/>
    </source>
</evidence>
<keyword evidence="2" id="KW-0732">Signal</keyword>
<reference evidence="3 4" key="1">
    <citation type="submission" date="2018-10" db="EMBL/GenBank/DDBJ databases">
        <title>Sequencing the genomes of 1000 actinobacteria strains.</title>
        <authorList>
            <person name="Klenk H.-P."/>
        </authorList>
    </citation>
    <scope>NUCLEOTIDE SEQUENCE [LARGE SCALE GENOMIC DNA]</scope>
    <source>
        <strain evidence="3 4">DSM 17894</strain>
    </source>
</reference>
<accession>A0A495IDP3</accession>
<feature type="region of interest" description="Disordered" evidence="1">
    <location>
        <begin position="37"/>
        <end position="98"/>
    </location>
</feature>
<feature type="compositionally biased region" description="Low complexity" evidence="1">
    <location>
        <begin position="58"/>
        <end position="81"/>
    </location>
</feature>
<sequence>MSRRTTAIWIAAAVVVAGAGIGVAAVAAAHPRAVTASAGHTARPTTVGSTPSAPPSAPATSAAPSPSTPSAPSAPATTGSGADQGAGSGSGTGQTVSKKKVTPDLSYYSFSGQTLTLGGGVSGLVENGGTCTVTVKNATATVTQAFPASAGPSSTDCGAMAITSPKLAHGSWTITIAYSSADAAGTSGESAVTL</sequence>
<feature type="compositionally biased region" description="Gly residues" evidence="1">
    <location>
        <begin position="82"/>
        <end position="92"/>
    </location>
</feature>
<feature type="chain" id="PRO_5039231039" evidence="2">
    <location>
        <begin position="25"/>
        <end position="194"/>
    </location>
</feature>
<dbReference type="AlphaFoldDB" id="A0A495IDP3"/>
<gene>
    <name evidence="3" type="ORF">C8E83_0335</name>
</gene>
<evidence type="ECO:0000313" key="3">
    <source>
        <dbReference type="EMBL" id="RKR73245.1"/>
    </source>
</evidence>
<dbReference type="RefSeq" id="WP_121368131.1">
    <property type="nucleotide sequence ID" value="NZ_RBKS01000001.1"/>
</dbReference>
<dbReference type="Proteomes" id="UP000280008">
    <property type="component" value="Unassembled WGS sequence"/>
</dbReference>
<feature type="signal peptide" evidence="2">
    <location>
        <begin position="1"/>
        <end position="24"/>
    </location>
</feature>
<comment type="caution">
    <text evidence="3">The sequence shown here is derived from an EMBL/GenBank/DDBJ whole genome shotgun (WGS) entry which is preliminary data.</text>
</comment>